<dbReference type="KEGG" id="mgel:G5B37_10840"/>
<accession>A0A6G6GQP6</accession>
<dbReference type="SUPFAM" id="SSF52540">
    <property type="entry name" value="P-loop containing nucleoside triphosphate hydrolases"/>
    <property type="match status" value="1"/>
</dbReference>
<evidence type="ECO:0000256" key="1">
    <source>
        <dbReference type="ARBA" id="ARBA00003531"/>
    </source>
</evidence>
<dbReference type="EMBL" id="CP049057">
    <property type="protein sequence ID" value="QIE60041.1"/>
    <property type="molecule type" value="Genomic_DNA"/>
</dbReference>
<dbReference type="Gene3D" id="3.40.50.300">
    <property type="entry name" value="P-loop containing nucleotide triphosphate hydrolases"/>
    <property type="match status" value="1"/>
</dbReference>
<evidence type="ECO:0000256" key="5">
    <source>
        <dbReference type="ARBA" id="ARBA00016296"/>
    </source>
</evidence>
<proteinExistence type="inferred from homology"/>
<sequence>MNKGGKLIVFSAPSGSGKTTIVRHLLGIKALNLEFSVSATSRAPRGEEVHGKDYYFLTLEDFKHKMKTDAFLEWEEVYRDNFYGTLHSEVERIWAMGKNVIFDIDVVGGLRIKKKYAERTLAVFVKPPSVEELKIRLKKRKTESDEKINMRIAKASVEMATAPRFDYIIENDTLEHALAEAERLVAQHIAKPIFDDVTEEE</sequence>
<dbReference type="FunFam" id="3.30.63.10:FF:000005">
    <property type="entry name" value="Guanylate kinase"/>
    <property type="match status" value="1"/>
</dbReference>
<dbReference type="PROSITE" id="PS50052">
    <property type="entry name" value="GUANYLATE_KINASE_2"/>
    <property type="match status" value="1"/>
</dbReference>
<evidence type="ECO:0000313" key="15">
    <source>
        <dbReference type="EMBL" id="QIE60041.1"/>
    </source>
</evidence>
<dbReference type="PANTHER" id="PTHR23117:SF13">
    <property type="entry name" value="GUANYLATE KINASE"/>
    <property type="match status" value="1"/>
</dbReference>
<dbReference type="RefSeq" id="WP_164680053.1">
    <property type="nucleotide sequence ID" value="NZ_CP049057.1"/>
</dbReference>
<reference evidence="15 16" key="1">
    <citation type="submission" date="2020-02" db="EMBL/GenBank/DDBJ databases">
        <title>Complete genome sequence of Flavobacteriaceae bacterium.</title>
        <authorList>
            <person name="Kim S.-J."/>
            <person name="Kim Y.-S."/>
            <person name="Kim K.-H."/>
        </authorList>
    </citation>
    <scope>NUCLEOTIDE SEQUENCE [LARGE SCALE GENOMIC DNA]</scope>
    <source>
        <strain evidence="15 16">RR4-40</strain>
    </source>
</reference>
<comment type="function">
    <text evidence="1 13">Essential for recycling GMP and indirectly, cGMP.</text>
</comment>
<evidence type="ECO:0000256" key="12">
    <source>
        <dbReference type="ARBA" id="ARBA00048594"/>
    </source>
</evidence>
<comment type="catalytic activity">
    <reaction evidence="12 13">
        <text>GMP + ATP = GDP + ADP</text>
        <dbReference type="Rhea" id="RHEA:20780"/>
        <dbReference type="ChEBI" id="CHEBI:30616"/>
        <dbReference type="ChEBI" id="CHEBI:58115"/>
        <dbReference type="ChEBI" id="CHEBI:58189"/>
        <dbReference type="ChEBI" id="CHEBI:456216"/>
        <dbReference type="EC" id="2.7.4.8"/>
    </reaction>
</comment>
<dbReference type="HAMAP" id="MF_00328">
    <property type="entry name" value="Guanylate_kinase"/>
    <property type="match status" value="1"/>
</dbReference>
<dbReference type="Gene3D" id="3.30.63.10">
    <property type="entry name" value="Guanylate Kinase phosphate binding domain"/>
    <property type="match status" value="1"/>
</dbReference>
<dbReference type="CDD" id="cd00071">
    <property type="entry name" value="GMPK"/>
    <property type="match status" value="1"/>
</dbReference>
<evidence type="ECO:0000256" key="4">
    <source>
        <dbReference type="ARBA" id="ARBA00012961"/>
    </source>
</evidence>
<dbReference type="NCBIfam" id="TIGR03263">
    <property type="entry name" value="guanyl_kin"/>
    <property type="match status" value="1"/>
</dbReference>
<dbReference type="InterPro" id="IPR008145">
    <property type="entry name" value="GK/Ca_channel_bsu"/>
</dbReference>
<gene>
    <name evidence="13 15" type="primary">gmk</name>
    <name evidence="15" type="ORF">G5B37_10840</name>
</gene>
<evidence type="ECO:0000256" key="6">
    <source>
        <dbReference type="ARBA" id="ARBA00022490"/>
    </source>
</evidence>
<evidence type="ECO:0000256" key="9">
    <source>
        <dbReference type="ARBA" id="ARBA00022777"/>
    </source>
</evidence>
<dbReference type="GO" id="GO:0004385">
    <property type="term" value="F:GMP kinase activity"/>
    <property type="evidence" value="ECO:0007669"/>
    <property type="project" value="UniProtKB-UniRule"/>
</dbReference>
<keyword evidence="9 13" id="KW-0418">Kinase</keyword>
<evidence type="ECO:0000256" key="7">
    <source>
        <dbReference type="ARBA" id="ARBA00022679"/>
    </source>
</evidence>
<keyword evidence="8 13" id="KW-0547">Nucleotide-binding</keyword>
<evidence type="ECO:0000259" key="14">
    <source>
        <dbReference type="PROSITE" id="PS50052"/>
    </source>
</evidence>
<dbReference type="InterPro" id="IPR008144">
    <property type="entry name" value="Guanylate_kin-like_dom"/>
</dbReference>
<organism evidence="15 16">
    <name type="scientific">Rasiella rasia</name>
    <dbReference type="NCBI Taxonomy" id="2744027"/>
    <lineage>
        <taxon>Bacteria</taxon>
        <taxon>Pseudomonadati</taxon>
        <taxon>Bacteroidota</taxon>
        <taxon>Flavobacteriia</taxon>
        <taxon>Flavobacteriales</taxon>
        <taxon>Flavobacteriaceae</taxon>
        <taxon>Rasiella</taxon>
    </lineage>
</organism>
<dbReference type="InterPro" id="IPR020590">
    <property type="entry name" value="Guanylate_kinase_CS"/>
</dbReference>
<evidence type="ECO:0000256" key="13">
    <source>
        <dbReference type="HAMAP-Rule" id="MF_00328"/>
    </source>
</evidence>
<dbReference type="PANTHER" id="PTHR23117">
    <property type="entry name" value="GUANYLATE KINASE-RELATED"/>
    <property type="match status" value="1"/>
</dbReference>
<dbReference type="Pfam" id="PF00625">
    <property type="entry name" value="Guanylate_kin"/>
    <property type="match status" value="1"/>
</dbReference>
<feature type="domain" description="Guanylate kinase-like" evidence="14">
    <location>
        <begin position="5"/>
        <end position="186"/>
    </location>
</feature>
<name>A0A6G6GQP6_9FLAO</name>
<evidence type="ECO:0000256" key="11">
    <source>
        <dbReference type="ARBA" id="ARBA00030128"/>
    </source>
</evidence>
<keyword evidence="10 13" id="KW-0067">ATP-binding</keyword>
<feature type="binding site" evidence="13">
    <location>
        <begin position="12"/>
        <end position="19"/>
    </location>
    <ligand>
        <name>ATP</name>
        <dbReference type="ChEBI" id="CHEBI:30616"/>
    </ligand>
</feature>
<dbReference type="SMART" id="SM00072">
    <property type="entry name" value="GuKc"/>
    <property type="match status" value="1"/>
</dbReference>
<evidence type="ECO:0000256" key="8">
    <source>
        <dbReference type="ARBA" id="ARBA00022741"/>
    </source>
</evidence>
<protein>
    <recommendedName>
        <fullName evidence="5 13">Guanylate kinase</fullName>
        <ecNumber evidence="4 13">2.7.4.8</ecNumber>
    </recommendedName>
    <alternativeName>
        <fullName evidence="11 13">GMP kinase</fullName>
    </alternativeName>
</protein>
<dbReference type="InterPro" id="IPR027417">
    <property type="entry name" value="P-loop_NTPase"/>
</dbReference>
<comment type="similarity">
    <text evidence="3 13">Belongs to the guanylate kinase family.</text>
</comment>
<dbReference type="PROSITE" id="PS00856">
    <property type="entry name" value="GUANYLATE_KINASE_1"/>
    <property type="match status" value="1"/>
</dbReference>
<dbReference type="InterPro" id="IPR017665">
    <property type="entry name" value="Guanylate_kinase"/>
</dbReference>
<keyword evidence="7 13" id="KW-0808">Transferase</keyword>
<keyword evidence="6 13" id="KW-0963">Cytoplasm</keyword>
<evidence type="ECO:0000256" key="2">
    <source>
        <dbReference type="ARBA" id="ARBA00004496"/>
    </source>
</evidence>
<comment type="subcellular location">
    <subcellularLocation>
        <location evidence="2 13">Cytoplasm</location>
    </subcellularLocation>
</comment>
<dbReference type="GO" id="GO:0005829">
    <property type="term" value="C:cytosol"/>
    <property type="evidence" value="ECO:0007669"/>
    <property type="project" value="TreeGrafter"/>
</dbReference>
<dbReference type="GO" id="GO:0005524">
    <property type="term" value="F:ATP binding"/>
    <property type="evidence" value="ECO:0007669"/>
    <property type="project" value="UniProtKB-UniRule"/>
</dbReference>
<evidence type="ECO:0000313" key="16">
    <source>
        <dbReference type="Proteomes" id="UP000505306"/>
    </source>
</evidence>
<dbReference type="AlphaFoldDB" id="A0A6G6GQP6"/>
<evidence type="ECO:0000256" key="3">
    <source>
        <dbReference type="ARBA" id="ARBA00005790"/>
    </source>
</evidence>
<evidence type="ECO:0000256" key="10">
    <source>
        <dbReference type="ARBA" id="ARBA00022840"/>
    </source>
</evidence>
<dbReference type="EC" id="2.7.4.8" evidence="4 13"/>
<keyword evidence="16" id="KW-1185">Reference proteome</keyword>
<dbReference type="Proteomes" id="UP000505306">
    <property type="component" value="Chromosome"/>
</dbReference>